<organism evidence="10 11">
    <name type="scientific">Celerinatantimonas yamalensis</name>
    <dbReference type="NCBI Taxonomy" id="559956"/>
    <lineage>
        <taxon>Bacteria</taxon>
        <taxon>Pseudomonadati</taxon>
        <taxon>Pseudomonadota</taxon>
        <taxon>Gammaproteobacteria</taxon>
        <taxon>Celerinatantimonadaceae</taxon>
        <taxon>Celerinatantimonas</taxon>
    </lineage>
</organism>
<keyword evidence="11" id="KW-1185">Reference proteome</keyword>
<dbReference type="PANTHER" id="PTHR32089">
    <property type="entry name" value="METHYL-ACCEPTING CHEMOTAXIS PROTEIN MCPB"/>
    <property type="match status" value="1"/>
</dbReference>
<evidence type="ECO:0000256" key="4">
    <source>
        <dbReference type="ARBA" id="ARBA00029447"/>
    </source>
</evidence>
<dbReference type="PROSITE" id="PS50192">
    <property type="entry name" value="T_SNARE"/>
    <property type="match status" value="1"/>
</dbReference>
<accession>A0ABW9G4R8</accession>
<comment type="subcellular location">
    <subcellularLocation>
        <location evidence="1">Cell inner membrane</location>
        <topology evidence="1">Multi-pass membrane protein</topology>
    </subcellularLocation>
</comment>
<keyword evidence="2" id="KW-1003">Cell membrane</keyword>
<dbReference type="PROSITE" id="PS50885">
    <property type="entry name" value="HAMP"/>
    <property type="match status" value="1"/>
</dbReference>
<feature type="domain" description="Methyl-accepting transducer" evidence="7">
    <location>
        <begin position="390"/>
        <end position="626"/>
    </location>
</feature>
<dbReference type="InterPro" id="IPR003660">
    <property type="entry name" value="HAMP_dom"/>
</dbReference>
<dbReference type="Proteomes" id="UP001629953">
    <property type="component" value="Unassembled WGS sequence"/>
</dbReference>
<dbReference type="Pfam" id="PF12729">
    <property type="entry name" value="4HB_MCP_1"/>
    <property type="match status" value="1"/>
</dbReference>
<protein>
    <submittedName>
        <fullName evidence="10">Methyl-accepting chemotaxis protein</fullName>
    </submittedName>
</protein>
<feature type="domain" description="HAMP" evidence="9">
    <location>
        <begin position="333"/>
        <end position="385"/>
    </location>
</feature>
<dbReference type="Gene3D" id="1.10.287.950">
    <property type="entry name" value="Methyl-accepting chemotaxis protein"/>
    <property type="match status" value="1"/>
</dbReference>
<dbReference type="RefSeq" id="WP_408622660.1">
    <property type="nucleotide sequence ID" value="NZ_JBEQCT010000002.1"/>
</dbReference>
<evidence type="ECO:0000256" key="5">
    <source>
        <dbReference type="PROSITE-ProRule" id="PRU00284"/>
    </source>
</evidence>
<dbReference type="Pfam" id="PF00015">
    <property type="entry name" value="MCPsignal"/>
    <property type="match status" value="1"/>
</dbReference>
<dbReference type="SMART" id="SM00283">
    <property type="entry name" value="MA"/>
    <property type="match status" value="1"/>
</dbReference>
<dbReference type="InterPro" id="IPR024478">
    <property type="entry name" value="HlyB_4HB_MCP"/>
</dbReference>
<dbReference type="CDD" id="cd06225">
    <property type="entry name" value="HAMP"/>
    <property type="match status" value="1"/>
</dbReference>
<comment type="caution">
    <text evidence="10">The sequence shown here is derived from an EMBL/GenBank/DDBJ whole genome shotgun (WGS) entry which is preliminary data.</text>
</comment>
<dbReference type="SUPFAM" id="SSF58104">
    <property type="entry name" value="Methyl-accepting chemotaxis protein (MCP) signaling domain"/>
    <property type="match status" value="1"/>
</dbReference>
<keyword evidence="3 5" id="KW-0807">Transducer</keyword>
<dbReference type="PROSITE" id="PS50111">
    <property type="entry name" value="CHEMOTAXIS_TRANSDUC_2"/>
    <property type="match status" value="1"/>
</dbReference>
<sequence>MSLTLVQRIVTGFMILLMALLVLVGVNYHSLNKIQGNIEQITEQTIPLEQAANDSKISILQQNQILLSVFNSVNAEQIATIEQQFKTAREHTDQVLNSISKDQLKAHDNLAKSLDAIKTLRQQYSQTAMLMLNQHREAITINRQINDQLGKFSHLEERLNYYLSKYGAPRYDNPELKLTITGLSLEVKQVISYFNNYLIHPNIDQLKDNLSGMDIILEKRFEKIRQLDTDKGKLFSLMLTPLIEQLKGNEGLLNLYIRDTQNQQAEDQGVRQVQGRIGELLAKSDSFTNEAKAMVIAARDNSNKSIQVIERSTLLVSVIALAIAIITPLLIATRIRRSIKTFRQALVTMTNGDMQVKFDQSSHDEFSELGSHLNELAENLRQTFSALSKSSEQLSHVAERNAQVSEQTTQAVTHQRNLLESTASAMTQMESSVAEVAQRAHDTMNSAEQAGHQMDEVSHRIKQAITNIKAQAADIENASKTTLELNEYGQKIDSIIETIQNIAEQTNLLALNAAIEAARAGEQGRGFAVVADEVRSLASRTKKSTKEIQTMIELMQKLIQAVVDVIGVNVSKNTSNIEVAESADESLSMMNESIHKIVEMNIQIATATEEQSTTVLDISTSVVNISDAAEQTAQGAKDNDQTSKLLREQAQQQQQLISKFKV</sequence>
<dbReference type="SMART" id="SM00304">
    <property type="entry name" value="HAMP"/>
    <property type="match status" value="1"/>
</dbReference>
<keyword evidence="6" id="KW-0472">Membrane</keyword>
<feature type="domain" description="T-SNARE coiled-coil homology" evidence="8">
    <location>
        <begin position="577"/>
        <end position="639"/>
    </location>
</feature>
<name>A0ABW9G4R8_9GAMM</name>
<keyword evidence="2" id="KW-0997">Cell inner membrane</keyword>
<evidence type="ECO:0000256" key="2">
    <source>
        <dbReference type="ARBA" id="ARBA00022519"/>
    </source>
</evidence>
<evidence type="ECO:0000259" key="9">
    <source>
        <dbReference type="PROSITE" id="PS50885"/>
    </source>
</evidence>
<evidence type="ECO:0000313" key="10">
    <source>
        <dbReference type="EMBL" id="MFM2484482.1"/>
    </source>
</evidence>
<evidence type="ECO:0000313" key="11">
    <source>
        <dbReference type="Proteomes" id="UP001629953"/>
    </source>
</evidence>
<feature type="transmembrane region" description="Helical" evidence="6">
    <location>
        <begin position="314"/>
        <end position="333"/>
    </location>
</feature>
<dbReference type="InterPro" id="IPR000727">
    <property type="entry name" value="T_SNARE_dom"/>
</dbReference>
<dbReference type="CDD" id="cd11386">
    <property type="entry name" value="MCP_signal"/>
    <property type="match status" value="1"/>
</dbReference>
<proteinExistence type="inferred from homology"/>
<evidence type="ECO:0000259" key="7">
    <source>
        <dbReference type="PROSITE" id="PS50111"/>
    </source>
</evidence>
<keyword evidence="6" id="KW-0812">Transmembrane</keyword>
<dbReference type="PANTHER" id="PTHR32089:SF70">
    <property type="entry name" value="ENERGY TAXIS MODULATING METHYL ACCEPTING SENSORY TRANSDUCER"/>
    <property type="match status" value="1"/>
</dbReference>
<keyword evidence="6" id="KW-1133">Transmembrane helix</keyword>
<evidence type="ECO:0000256" key="3">
    <source>
        <dbReference type="ARBA" id="ARBA00023224"/>
    </source>
</evidence>
<reference evidence="10 11" key="1">
    <citation type="journal article" date="2013" name="Int. J. Syst. Evol. Microbiol.">
        <title>Celerinatantimonas yamalensis sp. nov., a cold-adapted diazotrophic bacterium from a cold permafrost brine.</title>
        <authorList>
            <person name="Shcherbakova V."/>
            <person name="Chuvilskaya N."/>
            <person name="Rivkina E."/>
            <person name="Demidov N."/>
            <person name="Uchaeva V."/>
            <person name="Suetin S."/>
            <person name="Suzina N."/>
            <person name="Gilichinsky D."/>
        </authorList>
    </citation>
    <scope>NUCLEOTIDE SEQUENCE [LARGE SCALE GENOMIC DNA]</scope>
    <source>
        <strain evidence="10 11">C7</strain>
    </source>
</reference>
<dbReference type="InterPro" id="IPR004089">
    <property type="entry name" value="MCPsignal_dom"/>
</dbReference>
<evidence type="ECO:0000259" key="8">
    <source>
        <dbReference type="PROSITE" id="PS50192"/>
    </source>
</evidence>
<comment type="similarity">
    <text evidence="4">Belongs to the methyl-accepting chemotaxis (MCP) protein family.</text>
</comment>
<gene>
    <name evidence="10" type="ORF">ABUE30_05280</name>
</gene>
<evidence type="ECO:0000256" key="6">
    <source>
        <dbReference type="SAM" id="Phobius"/>
    </source>
</evidence>
<feature type="transmembrane region" description="Helical" evidence="6">
    <location>
        <begin position="12"/>
        <end position="31"/>
    </location>
</feature>
<evidence type="ECO:0000256" key="1">
    <source>
        <dbReference type="ARBA" id="ARBA00004429"/>
    </source>
</evidence>
<dbReference type="EMBL" id="JBEQCT010000002">
    <property type="protein sequence ID" value="MFM2484482.1"/>
    <property type="molecule type" value="Genomic_DNA"/>
</dbReference>
<dbReference type="Pfam" id="PF00672">
    <property type="entry name" value="HAMP"/>
    <property type="match status" value="1"/>
</dbReference>